<proteinExistence type="predicted"/>
<sequence length="15" mass="1848">MVYSLHKYPFVTFCL</sequence>
<reference evidence="1" key="1">
    <citation type="submission" date="2014-11" db="EMBL/GenBank/DDBJ databases">
        <authorList>
            <person name="Amaro Gonzalez C."/>
        </authorList>
    </citation>
    <scope>NUCLEOTIDE SEQUENCE</scope>
</reference>
<organism evidence="1">
    <name type="scientific">Anguilla anguilla</name>
    <name type="common">European freshwater eel</name>
    <name type="synonym">Muraena anguilla</name>
    <dbReference type="NCBI Taxonomy" id="7936"/>
    <lineage>
        <taxon>Eukaryota</taxon>
        <taxon>Metazoa</taxon>
        <taxon>Chordata</taxon>
        <taxon>Craniata</taxon>
        <taxon>Vertebrata</taxon>
        <taxon>Euteleostomi</taxon>
        <taxon>Actinopterygii</taxon>
        <taxon>Neopterygii</taxon>
        <taxon>Teleostei</taxon>
        <taxon>Anguilliformes</taxon>
        <taxon>Anguillidae</taxon>
        <taxon>Anguilla</taxon>
    </lineage>
</organism>
<evidence type="ECO:0000313" key="1">
    <source>
        <dbReference type="EMBL" id="JAH37063.1"/>
    </source>
</evidence>
<reference evidence="1" key="2">
    <citation type="journal article" date="2015" name="Fish Shellfish Immunol.">
        <title>Early steps in the European eel (Anguilla anguilla)-Vibrio vulnificus interaction in the gills: Role of the RtxA13 toxin.</title>
        <authorList>
            <person name="Callol A."/>
            <person name="Pajuelo D."/>
            <person name="Ebbesson L."/>
            <person name="Teles M."/>
            <person name="MacKenzie S."/>
            <person name="Amaro C."/>
        </authorList>
    </citation>
    <scope>NUCLEOTIDE SEQUENCE</scope>
</reference>
<protein>
    <submittedName>
        <fullName evidence="1">Uncharacterized protein</fullName>
    </submittedName>
</protein>
<name>A0A0E9S950_ANGAN</name>
<accession>A0A0E9S950</accession>
<dbReference type="EMBL" id="GBXM01071514">
    <property type="protein sequence ID" value="JAH37063.1"/>
    <property type="molecule type" value="Transcribed_RNA"/>
</dbReference>